<reference evidence="2" key="3">
    <citation type="submission" date="2025-09" db="UniProtKB">
        <authorList>
            <consortium name="Ensembl"/>
        </authorList>
    </citation>
    <scope>IDENTIFICATION</scope>
</reference>
<dbReference type="GeneTree" id="ENSGT01110000271443"/>
<name>A0A4W5NL17_9TELE</name>
<feature type="compositionally biased region" description="Pro residues" evidence="1">
    <location>
        <begin position="294"/>
        <end position="312"/>
    </location>
</feature>
<proteinExistence type="predicted"/>
<feature type="compositionally biased region" description="Pro residues" evidence="1">
    <location>
        <begin position="106"/>
        <end position="120"/>
    </location>
</feature>
<dbReference type="AlphaFoldDB" id="A0A4W5NL17"/>
<evidence type="ECO:0000256" key="1">
    <source>
        <dbReference type="SAM" id="MobiDB-lite"/>
    </source>
</evidence>
<organism evidence="2 3">
    <name type="scientific">Hucho hucho</name>
    <name type="common">huchen</name>
    <dbReference type="NCBI Taxonomy" id="62062"/>
    <lineage>
        <taxon>Eukaryota</taxon>
        <taxon>Metazoa</taxon>
        <taxon>Chordata</taxon>
        <taxon>Craniata</taxon>
        <taxon>Vertebrata</taxon>
        <taxon>Euteleostomi</taxon>
        <taxon>Actinopterygii</taxon>
        <taxon>Neopterygii</taxon>
        <taxon>Teleostei</taxon>
        <taxon>Protacanthopterygii</taxon>
        <taxon>Salmoniformes</taxon>
        <taxon>Salmonidae</taxon>
        <taxon>Salmoninae</taxon>
        <taxon>Hucho</taxon>
    </lineage>
</organism>
<feature type="compositionally biased region" description="Low complexity" evidence="1">
    <location>
        <begin position="11"/>
        <end position="27"/>
    </location>
</feature>
<keyword evidence="3" id="KW-1185">Reference proteome</keyword>
<dbReference type="Ensembl" id="ENSHHUT00000052449.1">
    <property type="protein sequence ID" value="ENSHHUP00000050648.1"/>
    <property type="gene ID" value="ENSHHUG00000030558.1"/>
</dbReference>
<evidence type="ECO:0000313" key="2">
    <source>
        <dbReference type="Ensembl" id="ENSHHUP00000050648.1"/>
    </source>
</evidence>
<feature type="compositionally biased region" description="Pro residues" evidence="1">
    <location>
        <begin position="196"/>
        <end position="254"/>
    </location>
</feature>
<feature type="compositionally biased region" description="Polar residues" evidence="1">
    <location>
        <begin position="90"/>
        <end position="103"/>
    </location>
</feature>
<feature type="compositionally biased region" description="Low complexity" evidence="1">
    <location>
        <begin position="179"/>
        <end position="195"/>
    </location>
</feature>
<dbReference type="PRINTS" id="PR01217">
    <property type="entry name" value="PRICHEXTENSN"/>
</dbReference>
<reference evidence="2" key="2">
    <citation type="submission" date="2025-08" db="UniProtKB">
        <authorList>
            <consortium name="Ensembl"/>
        </authorList>
    </citation>
    <scope>IDENTIFICATION</scope>
</reference>
<feature type="compositionally biased region" description="Polar residues" evidence="1">
    <location>
        <begin position="137"/>
        <end position="158"/>
    </location>
</feature>
<sequence>MNVNQQPPMASPYGQPQPGYGQPSYAPLGGGYPGPYGPYSGPATAYQPGAPPQGYSTYASFPSKAVAANPVSDLPSPLDLGSARGPPPVSTNQAYSQYAQGDLQNGPPPMAQPAHRPPASQPYSQGAMNLSGPHPSYPQQYGVQPSMQQVTNQMSGMQVGSGPLTSAGPGYAPPPSSQPPISAAYSAAAPPSYTQAPPPVSGAPSQLPPPSEPVAPLPYYGGPPPSQQQPFPSSAPLPSQPFPSSPYSGPPPSSQPRAPAVSRQQSFPPGPPPPAQQTFPNSAPPPVSQALYSGPPPSSQPGPFPPTFAPPA</sequence>
<reference evidence="3" key="1">
    <citation type="submission" date="2018-06" db="EMBL/GenBank/DDBJ databases">
        <title>Genome assembly of Danube salmon.</title>
        <authorList>
            <person name="Macqueen D.J."/>
            <person name="Gundappa M.K."/>
        </authorList>
    </citation>
    <scope>NUCLEOTIDE SEQUENCE [LARGE SCALE GENOMIC DNA]</scope>
</reference>
<dbReference type="STRING" id="62062.ENSHHUP00000050648"/>
<accession>A0A4W5NL17</accession>
<evidence type="ECO:0000313" key="3">
    <source>
        <dbReference type="Proteomes" id="UP000314982"/>
    </source>
</evidence>
<protein>
    <recommendedName>
        <fullName evidence="4">SEC24 homolog C, COPII coat complex component</fullName>
    </recommendedName>
</protein>
<evidence type="ECO:0008006" key="4">
    <source>
        <dbReference type="Google" id="ProtNLM"/>
    </source>
</evidence>
<feature type="region of interest" description="Disordered" evidence="1">
    <location>
        <begin position="1"/>
        <end position="312"/>
    </location>
</feature>
<dbReference type="Proteomes" id="UP000314982">
    <property type="component" value="Unassembled WGS sequence"/>
</dbReference>